<sequence length="209" mass="22741">MRVRAVTPERLVTEIAARVVELPRDAWVRLAVDGAEAAGTARLADALVEPLRLGGRAVLRASAGGFLRPASLRFEHGREDPDAFYQDWLDVKGITRELLEPLSPGGSGRVLPSLWDATTDRASRASYVDLAVGGVLVLDGPLLLGQGLPLDLVVHLWLSRSALARRTPPERHWTLGAFERYENEVDPALLADVVVRADDPRHPAVVEQG</sequence>
<evidence type="ECO:0000313" key="1">
    <source>
        <dbReference type="EMBL" id="GAA4005894.1"/>
    </source>
</evidence>
<dbReference type="Gene3D" id="3.40.50.300">
    <property type="entry name" value="P-loop containing nucleotide triphosphate hydrolases"/>
    <property type="match status" value="1"/>
</dbReference>
<dbReference type="InterPro" id="IPR027417">
    <property type="entry name" value="P-loop_NTPase"/>
</dbReference>
<name>A0ABP7S2S4_9PSEU</name>
<keyword evidence="1" id="KW-0808">Transferase</keyword>
<dbReference type="RefSeq" id="WP_344874920.1">
    <property type="nucleotide sequence ID" value="NZ_BAABAL010000008.1"/>
</dbReference>
<evidence type="ECO:0000313" key="2">
    <source>
        <dbReference type="Proteomes" id="UP001501747"/>
    </source>
</evidence>
<accession>A0ABP7S2S4</accession>
<reference evidence="2" key="1">
    <citation type="journal article" date="2019" name="Int. J. Syst. Evol. Microbiol.">
        <title>The Global Catalogue of Microorganisms (GCM) 10K type strain sequencing project: providing services to taxonomists for standard genome sequencing and annotation.</title>
        <authorList>
            <consortium name="The Broad Institute Genomics Platform"/>
            <consortium name="The Broad Institute Genome Sequencing Center for Infectious Disease"/>
            <person name="Wu L."/>
            <person name="Ma J."/>
        </authorList>
    </citation>
    <scope>NUCLEOTIDE SEQUENCE [LARGE SCALE GENOMIC DNA]</scope>
    <source>
        <strain evidence="2">JCM 17342</strain>
    </source>
</reference>
<organism evidence="1 2">
    <name type="scientific">Allokutzneria multivorans</name>
    <dbReference type="NCBI Taxonomy" id="1142134"/>
    <lineage>
        <taxon>Bacteria</taxon>
        <taxon>Bacillati</taxon>
        <taxon>Actinomycetota</taxon>
        <taxon>Actinomycetes</taxon>
        <taxon>Pseudonocardiales</taxon>
        <taxon>Pseudonocardiaceae</taxon>
        <taxon>Allokutzneria</taxon>
    </lineage>
</organism>
<dbReference type="Proteomes" id="UP001501747">
    <property type="component" value="Unassembled WGS sequence"/>
</dbReference>
<keyword evidence="2" id="KW-1185">Reference proteome</keyword>
<comment type="caution">
    <text evidence="1">The sequence shown here is derived from an EMBL/GenBank/DDBJ whole genome shotgun (WGS) entry which is preliminary data.</text>
</comment>
<gene>
    <name evidence="1" type="ORF">GCM10022247_29480</name>
</gene>
<proteinExistence type="predicted"/>
<dbReference type="EMBL" id="BAABAL010000008">
    <property type="protein sequence ID" value="GAA4005894.1"/>
    <property type="molecule type" value="Genomic_DNA"/>
</dbReference>
<protein>
    <submittedName>
        <fullName evidence="1">Uridine kinase</fullName>
    </submittedName>
</protein>
<dbReference type="GO" id="GO:0016301">
    <property type="term" value="F:kinase activity"/>
    <property type="evidence" value="ECO:0007669"/>
    <property type="project" value="UniProtKB-KW"/>
</dbReference>
<keyword evidence="1" id="KW-0418">Kinase</keyword>